<dbReference type="Proteomes" id="UP000024635">
    <property type="component" value="Unassembled WGS sequence"/>
</dbReference>
<proteinExistence type="predicted"/>
<accession>A0A016WYH5</accession>
<comment type="caution">
    <text evidence="1">The sequence shown here is derived from an EMBL/GenBank/DDBJ whole genome shotgun (WGS) entry which is preliminary data.</text>
</comment>
<reference evidence="2" key="1">
    <citation type="journal article" date="2015" name="Nat. Genet.">
        <title>The genome and transcriptome of the zoonotic hookworm Ancylostoma ceylanicum identify infection-specific gene families.</title>
        <authorList>
            <person name="Schwarz E.M."/>
            <person name="Hu Y."/>
            <person name="Antoshechkin I."/>
            <person name="Miller M.M."/>
            <person name="Sternberg P.W."/>
            <person name="Aroian R.V."/>
        </authorList>
    </citation>
    <scope>NUCLEOTIDE SEQUENCE</scope>
    <source>
        <strain evidence="2">HY135</strain>
    </source>
</reference>
<evidence type="ECO:0000313" key="1">
    <source>
        <dbReference type="EMBL" id="EYC44710.1"/>
    </source>
</evidence>
<protein>
    <submittedName>
        <fullName evidence="1">Uncharacterized protein</fullName>
    </submittedName>
</protein>
<sequence length="67" mass="7898">MFIEKKEEVCKANLQEFAAKQTKHAFYYKCLIDDLRKEGVSDQKEAEKGEGVLSKSLNLYCRDRYFL</sequence>
<gene>
    <name evidence="1" type="primary">Acey_s0453.g1723</name>
    <name evidence="1" type="ORF">Y032_0453g1723</name>
</gene>
<dbReference type="AlphaFoldDB" id="A0A016WYH5"/>
<organism evidence="1 2">
    <name type="scientific">Ancylostoma ceylanicum</name>
    <dbReference type="NCBI Taxonomy" id="53326"/>
    <lineage>
        <taxon>Eukaryota</taxon>
        <taxon>Metazoa</taxon>
        <taxon>Ecdysozoa</taxon>
        <taxon>Nematoda</taxon>
        <taxon>Chromadorea</taxon>
        <taxon>Rhabditida</taxon>
        <taxon>Rhabditina</taxon>
        <taxon>Rhabditomorpha</taxon>
        <taxon>Strongyloidea</taxon>
        <taxon>Ancylostomatidae</taxon>
        <taxon>Ancylostomatinae</taxon>
        <taxon>Ancylostoma</taxon>
    </lineage>
</organism>
<keyword evidence="2" id="KW-1185">Reference proteome</keyword>
<name>A0A016WYH5_9BILA</name>
<evidence type="ECO:0000313" key="2">
    <source>
        <dbReference type="Proteomes" id="UP000024635"/>
    </source>
</evidence>
<dbReference type="EMBL" id="JARK01000053">
    <property type="protein sequence ID" value="EYC44710.1"/>
    <property type="molecule type" value="Genomic_DNA"/>
</dbReference>